<reference evidence="12" key="1">
    <citation type="journal article" date="2020" name="Mar. Genomics">
        <title>The genome of the sea anemone Actinia equina (L.): meiotic toolkit genes and the question of sexual reproduction.</title>
        <authorList>
            <person name="Wilding C.S."/>
            <person name="Fletcher N."/>
            <person name="Smith E.K."/>
            <person name="Prentis P."/>
            <person name="Weedall G.D."/>
            <person name="Stewart Z."/>
        </authorList>
    </citation>
    <scope>NUCLEOTIDE SEQUENCE</scope>
    <source>
        <tissue evidence="12">Red pedal disc</tissue>
    </source>
</reference>
<comment type="similarity">
    <text evidence="2">Belongs to the SMC family. SMC3 subfamily.</text>
</comment>
<feature type="region of interest" description="Disordered" evidence="10">
    <location>
        <begin position="442"/>
        <end position="462"/>
    </location>
</feature>
<dbReference type="Gene3D" id="1.20.1060.20">
    <property type="match status" value="1"/>
</dbReference>
<feature type="domain" description="SMC hinge" evidence="11">
    <location>
        <begin position="523"/>
        <end position="636"/>
    </location>
</feature>
<dbReference type="PANTHER" id="PTHR43977">
    <property type="entry name" value="STRUCTURAL MAINTENANCE OF CHROMOSOMES PROTEIN 3"/>
    <property type="match status" value="1"/>
</dbReference>
<dbReference type="Pfam" id="PF02463">
    <property type="entry name" value="SMC_N"/>
    <property type="match status" value="1"/>
</dbReference>
<dbReference type="Gene3D" id="3.40.50.300">
    <property type="entry name" value="P-loop containing nucleotide triphosphate hydrolases"/>
    <property type="match status" value="2"/>
</dbReference>
<evidence type="ECO:0000256" key="8">
    <source>
        <dbReference type="PIRNR" id="PIRNR005719"/>
    </source>
</evidence>
<dbReference type="GO" id="GO:0051276">
    <property type="term" value="P:chromosome organization"/>
    <property type="evidence" value="ECO:0007669"/>
    <property type="project" value="InterPro"/>
</dbReference>
<evidence type="ECO:0000313" key="12">
    <source>
        <dbReference type="EMBL" id="QIC49990.1"/>
    </source>
</evidence>
<gene>
    <name evidence="12" type="primary">Smc3</name>
</gene>
<dbReference type="InterPro" id="IPR041741">
    <property type="entry name" value="SMC3_ABC_euk"/>
</dbReference>
<comment type="subcellular location">
    <subcellularLocation>
        <location evidence="1 8">Nucleus</location>
    </subcellularLocation>
</comment>
<keyword evidence="7" id="KW-0131">Cell cycle</keyword>
<dbReference type="SUPFAM" id="SSF75553">
    <property type="entry name" value="Smc hinge domain"/>
    <property type="match status" value="1"/>
</dbReference>
<evidence type="ECO:0000256" key="10">
    <source>
        <dbReference type="SAM" id="MobiDB-lite"/>
    </source>
</evidence>
<accession>A0A6C0WWF7</accession>
<proteinExistence type="inferred from homology"/>
<evidence type="ECO:0000256" key="2">
    <source>
        <dbReference type="ARBA" id="ARBA00005917"/>
    </source>
</evidence>
<organism evidence="12">
    <name type="scientific">Actinia equina</name>
    <name type="common">Beadlet anemone</name>
    <dbReference type="NCBI Taxonomy" id="6106"/>
    <lineage>
        <taxon>Eukaryota</taxon>
        <taxon>Metazoa</taxon>
        <taxon>Cnidaria</taxon>
        <taxon>Anthozoa</taxon>
        <taxon>Hexacorallia</taxon>
        <taxon>Actiniaria</taxon>
        <taxon>Actiniidae</taxon>
        <taxon>Actinia</taxon>
    </lineage>
</organism>
<protein>
    <recommendedName>
        <fullName evidence="8">Structural maintenance of chromosomes protein</fullName>
    </recommendedName>
</protein>
<evidence type="ECO:0000259" key="11">
    <source>
        <dbReference type="SMART" id="SM00968"/>
    </source>
</evidence>
<feature type="coiled-coil region" evidence="9">
    <location>
        <begin position="173"/>
        <end position="344"/>
    </location>
</feature>
<keyword evidence="4" id="KW-0498">Mitosis</keyword>
<dbReference type="AlphaFoldDB" id="A0A6C0WWF7"/>
<feature type="coiled-coil region" evidence="9">
    <location>
        <begin position="710"/>
        <end position="751"/>
    </location>
</feature>
<dbReference type="Pfam" id="PF06470">
    <property type="entry name" value="SMC_hinge"/>
    <property type="match status" value="1"/>
</dbReference>
<evidence type="ECO:0000256" key="6">
    <source>
        <dbReference type="ARBA" id="ARBA00023242"/>
    </source>
</evidence>
<dbReference type="Gene3D" id="3.30.70.1620">
    <property type="match status" value="1"/>
</dbReference>
<keyword evidence="6 8" id="KW-0539">Nucleus</keyword>
<feature type="region of interest" description="Disordered" evidence="10">
    <location>
        <begin position="1047"/>
        <end position="1075"/>
    </location>
</feature>
<keyword evidence="5 9" id="KW-0175">Coiled coil</keyword>
<dbReference type="SMART" id="SM00968">
    <property type="entry name" value="SMC_hinge"/>
    <property type="match status" value="1"/>
</dbReference>
<dbReference type="InterPro" id="IPR036277">
    <property type="entry name" value="SMC_hinge_sf"/>
</dbReference>
<dbReference type="PIRSF" id="PIRSF005719">
    <property type="entry name" value="SMC"/>
    <property type="match status" value="1"/>
</dbReference>
<dbReference type="GO" id="GO:0005524">
    <property type="term" value="F:ATP binding"/>
    <property type="evidence" value="ECO:0007669"/>
    <property type="project" value="InterPro"/>
</dbReference>
<evidence type="ECO:0000256" key="3">
    <source>
        <dbReference type="ARBA" id="ARBA00022618"/>
    </source>
</evidence>
<dbReference type="CDD" id="cd03272">
    <property type="entry name" value="ABC_SMC3_euk"/>
    <property type="match status" value="1"/>
</dbReference>
<dbReference type="InterPro" id="IPR024704">
    <property type="entry name" value="SMC"/>
</dbReference>
<dbReference type="GO" id="GO:0005694">
    <property type="term" value="C:chromosome"/>
    <property type="evidence" value="ECO:0007669"/>
    <property type="project" value="InterPro"/>
</dbReference>
<dbReference type="InterPro" id="IPR010935">
    <property type="entry name" value="SMC_hinge"/>
</dbReference>
<dbReference type="GO" id="GO:0051301">
    <property type="term" value="P:cell division"/>
    <property type="evidence" value="ECO:0007669"/>
    <property type="project" value="UniProtKB-KW"/>
</dbReference>
<feature type="coiled-coil region" evidence="9">
    <location>
        <begin position="782"/>
        <end position="917"/>
    </location>
</feature>
<dbReference type="SUPFAM" id="SSF52540">
    <property type="entry name" value="P-loop containing nucleoside triphosphate hydrolases"/>
    <property type="match status" value="2"/>
</dbReference>
<evidence type="ECO:0000256" key="4">
    <source>
        <dbReference type="ARBA" id="ARBA00022776"/>
    </source>
</evidence>
<evidence type="ECO:0000256" key="1">
    <source>
        <dbReference type="ARBA" id="ARBA00004123"/>
    </source>
</evidence>
<name>A0A6C0WWF7_ACTEQ</name>
<dbReference type="FunFam" id="3.40.50.300:FF:000424">
    <property type="entry name" value="Structural maintenance of chromosomes 3"/>
    <property type="match status" value="1"/>
</dbReference>
<dbReference type="GO" id="GO:0016887">
    <property type="term" value="F:ATP hydrolysis activity"/>
    <property type="evidence" value="ECO:0007669"/>
    <property type="project" value="InterPro"/>
</dbReference>
<dbReference type="InterPro" id="IPR003395">
    <property type="entry name" value="RecF/RecN/SMC_N"/>
</dbReference>
<evidence type="ECO:0000256" key="9">
    <source>
        <dbReference type="SAM" id="Coils"/>
    </source>
</evidence>
<evidence type="ECO:0000256" key="5">
    <source>
        <dbReference type="ARBA" id="ARBA00023054"/>
    </source>
</evidence>
<keyword evidence="3" id="KW-0132">Cell division</keyword>
<evidence type="ECO:0000256" key="7">
    <source>
        <dbReference type="ARBA" id="ARBA00023306"/>
    </source>
</evidence>
<dbReference type="GO" id="GO:0005634">
    <property type="term" value="C:nucleus"/>
    <property type="evidence" value="ECO:0007669"/>
    <property type="project" value="UniProtKB-SubCell"/>
</dbReference>
<dbReference type="InterPro" id="IPR027417">
    <property type="entry name" value="P-loop_NTPase"/>
</dbReference>
<sequence>MYIKQVIIQGFRSYRDQTIIEPFSAKHNVIVGRNGSGKSNFFFAIQFVLSADEFSNLRQEERQALLHEGTGPRVVSAYVEIIFDNSDNRLPIEKEEVSLRRVIGAKKDQYFLDKKVVTKTDVMNLLESAGFSRSNPYYIVKQGRINQLAVAKDNERLKLLREVAGTRVYDERKEESKHILKDSENKKEKIEELLKYIEERLETLEEEKEELKAYQKWDKERRCLEYTIHDKELRDTREKLEELEKVRQDESNRAGELQKEATKASEKIEKYSHVLKELSERETIINTEKHQLEEECQEHFKQRTKLELDIKDLENIASDDATTKEQYKLELERLQVTIAQQQQELNNLLPSFNQYKTEEETCANRLEACERRRTELYAKQGRKNQFSSKEERDKWIKKEMRSLNNAVSKKESQIQALQAEIEDLSSKLRRLENDIRERTEDLEQRKSSIEQNNREYSELKRSRDELTNNRKELWRQEAAIEQTISTAREELTKAERNLKATASRGITNGIETVKRIMQDKNLEGVYGPLIENFTCDEKFFTAVEVTAGNKLFHIIVDSDKTAAQILSTMNRQKMPGEVTFMPLNKLKFRPTGFPKSDDVMPMINKLKYNEALKPAMELAFGKTLICRDLDVAAQFAKSENLDCITLEGDQVSRRGALTGGYYDTRKSRLDLQKTIWANGRKVEEEEGKVHTIKSQLEAIDSEITKTLGKLQKAETRQVQLRETYDKQKLDVRALNQNKETIQQTLQARENKLTSIQTDLTAMNNTLKSWNDELGTELLSQLTTQDQNEVDRLNQEINELQERVRVAVGRGTELDARKSELENQLNNNLIRRRNELVQAMEEISLENKNQILETHQADLKSVSKAIKKARERLKELEAESDDHREKKSKAQSKLEEWKNVERARLEAIQDDAKALEKIANKRSLLMKKKDDCMKKIRELGSLPADAFDKFQKTNLKALWKKLHHCNEELKKYSHVNKKALDQFVNFSEQKEKLMKRKDELDNGYQAIVDLMEVLEQRKHEAILFTFKQVSKYFSEVFEKLVHHGKGTLVMKTDPGEATQEEEDSQSQSQSQGSQRSVPLVDQFTGVAIKVSFSGKSAETREMNQLSGGQKSLVALALIFAIQKCDPAPFYLFDEIDQALDPQFRKAVAEMIRHLANKAQFITTTFRPELLDSADKFYGVKFRNKVSHIDAITIEQAKDFIEDDEQGK</sequence>
<dbReference type="FunFam" id="3.40.50.300:FF:000370">
    <property type="entry name" value="Structural maintenance of chromosomes 3"/>
    <property type="match status" value="1"/>
</dbReference>
<dbReference type="EMBL" id="MN307107">
    <property type="protein sequence ID" value="QIC49990.1"/>
    <property type="molecule type" value="Genomic_DNA"/>
</dbReference>
<feature type="compositionally biased region" description="Low complexity" evidence="10">
    <location>
        <begin position="1064"/>
        <end position="1075"/>
    </location>
</feature>